<dbReference type="SMART" id="SM00248">
    <property type="entry name" value="ANK"/>
    <property type="match status" value="5"/>
</dbReference>
<dbReference type="Pfam" id="PF00023">
    <property type="entry name" value="Ank"/>
    <property type="match status" value="1"/>
</dbReference>
<evidence type="ECO:0000256" key="1">
    <source>
        <dbReference type="PROSITE-ProRule" id="PRU00023"/>
    </source>
</evidence>
<organism evidence="3 4">
    <name type="scientific">Fusarium oxysporum f. sp. rapae</name>
    <dbReference type="NCBI Taxonomy" id="485398"/>
    <lineage>
        <taxon>Eukaryota</taxon>
        <taxon>Fungi</taxon>
        <taxon>Dikarya</taxon>
        <taxon>Ascomycota</taxon>
        <taxon>Pezizomycotina</taxon>
        <taxon>Sordariomycetes</taxon>
        <taxon>Hypocreomycetidae</taxon>
        <taxon>Hypocreales</taxon>
        <taxon>Nectriaceae</taxon>
        <taxon>Fusarium</taxon>
        <taxon>Fusarium oxysporum species complex</taxon>
    </lineage>
</organism>
<dbReference type="AlphaFoldDB" id="A0A8J5UEL7"/>
<sequence>MDPFEANYRTALEKHQKEPPLFRAVSSGNNELFKRLLEQPEQRAQLKDTDIGHDCLNCAIVQDNKEIVKALVELPLSEFDWIHHPVASLKAIGHLHTAASLGRFDAFKIMADTGNVEIGGRDPYGKTPLHHASEVGSKEIVEFLVGEGVKPDETDGKGRTPLSYAAETGKNGILRVLLYVDGVGPDSKNLEGKSPFYYAIVSGNDVTADHLKFLGGGDVDRNAETKAKEDRPSYDKQRT</sequence>
<dbReference type="PROSITE" id="PS50088">
    <property type="entry name" value="ANK_REPEAT"/>
    <property type="match status" value="1"/>
</dbReference>
<comment type="caution">
    <text evidence="3">The sequence shown here is derived from an EMBL/GenBank/DDBJ whole genome shotgun (WGS) entry which is preliminary data.</text>
</comment>
<proteinExistence type="predicted"/>
<dbReference type="Proteomes" id="UP000694050">
    <property type="component" value="Unassembled WGS sequence"/>
</dbReference>
<feature type="region of interest" description="Disordered" evidence="2">
    <location>
        <begin position="217"/>
        <end position="239"/>
    </location>
</feature>
<dbReference type="PANTHER" id="PTHR24198:SF165">
    <property type="entry name" value="ANKYRIN REPEAT-CONTAINING PROTEIN-RELATED"/>
    <property type="match status" value="1"/>
</dbReference>
<feature type="repeat" description="ANK" evidence="1">
    <location>
        <begin position="124"/>
        <end position="156"/>
    </location>
</feature>
<protein>
    <submittedName>
        <fullName evidence="3">Ankyrin repeat domain-containing protein 27</fullName>
    </submittedName>
</protein>
<accession>A0A8J5UEL7</accession>
<dbReference type="Pfam" id="PF12796">
    <property type="entry name" value="Ank_2"/>
    <property type="match status" value="1"/>
</dbReference>
<dbReference type="InterPro" id="IPR002110">
    <property type="entry name" value="Ankyrin_rpt"/>
</dbReference>
<evidence type="ECO:0000313" key="3">
    <source>
        <dbReference type="EMBL" id="KAG7418087.1"/>
    </source>
</evidence>
<evidence type="ECO:0000313" key="4">
    <source>
        <dbReference type="Proteomes" id="UP000694050"/>
    </source>
</evidence>
<dbReference type="EMBL" id="JAELUQ010000003">
    <property type="protein sequence ID" value="KAG7418087.1"/>
    <property type="molecule type" value="Genomic_DNA"/>
</dbReference>
<name>A0A8J5UEL7_FUSOX</name>
<dbReference type="PROSITE" id="PS50297">
    <property type="entry name" value="ANK_REP_REGION"/>
    <property type="match status" value="1"/>
</dbReference>
<evidence type="ECO:0000256" key="2">
    <source>
        <dbReference type="SAM" id="MobiDB-lite"/>
    </source>
</evidence>
<gene>
    <name evidence="3" type="primary">ANKRD27</name>
    <name evidence="3" type="ORF">Forpe1208_v003948</name>
</gene>
<reference evidence="3" key="1">
    <citation type="submission" date="2021-04" db="EMBL/GenBank/DDBJ databases">
        <title>First draft genome resource for Brassicaceae pathogens Fusarium oxysporum f. sp. raphani and Fusarium oxysporum f. sp. rapae.</title>
        <authorList>
            <person name="Asai S."/>
        </authorList>
    </citation>
    <scope>NUCLEOTIDE SEQUENCE</scope>
    <source>
        <strain evidence="3">Tf1208</strain>
    </source>
</reference>
<keyword evidence="1" id="KW-0040">ANK repeat</keyword>
<dbReference type="PANTHER" id="PTHR24198">
    <property type="entry name" value="ANKYRIN REPEAT AND PROTEIN KINASE DOMAIN-CONTAINING PROTEIN"/>
    <property type="match status" value="1"/>
</dbReference>